<dbReference type="GO" id="GO:0004308">
    <property type="term" value="F:exo-alpha-sialidase activity"/>
    <property type="evidence" value="ECO:0007669"/>
    <property type="project" value="UniProtKB-UniRule"/>
</dbReference>
<dbReference type="EC" id="3.2.1.18" evidence="17"/>
<evidence type="ECO:0000256" key="9">
    <source>
        <dbReference type="ARBA" id="ARBA00022844"/>
    </source>
</evidence>
<comment type="subcellular location">
    <subcellularLocation>
        <location evidence="2">Host membrane</location>
        <topology evidence="2">Single-pass type II membrane protein</topology>
    </subcellularLocation>
    <subcellularLocation>
        <location evidence="17">Virion membrane</location>
    </subcellularLocation>
    <subcellularLocation>
        <location evidence="17">Host apical cell membrane</location>
        <topology evidence="17">Single-pass type II membrane protein</topology>
    </subcellularLocation>
</comment>
<comment type="similarity">
    <text evidence="17">Belongs to the glycosyl hydrolase 34 family.</text>
</comment>
<evidence type="ECO:0000256" key="13">
    <source>
        <dbReference type="ARBA" id="ARBA00023136"/>
    </source>
</evidence>
<dbReference type="GO" id="GO:0055036">
    <property type="term" value="C:virion membrane"/>
    <property type="evidence" value="ECO:0007669"/>
    <property type="project" value="UniProtKB-SubCell"/>
</dbReference>
<evidence type="ECO:0000256" key="10">
    <source>
        <dbReference type="ARBA" id="ARBA00022870"/>
    </source>
</evidence>
<comment type="cofactor">
    <cofactor evidence="1 17">
        <name>Ca(2+)</name>
        <dbReference type="ChEBI" id="CHEBI:29108"/>
    </cofactor>
</comment>
<keyword evidence="15 17" id="KW-0325">Glycoprotein</keyword>
<dbReference type="Pfam" id="PF00064">
    <property type="entry name" value="Neur"/>
    <property type="match status" value="1"/>
</dbReference>
<evidence type="ECO:0000256" key="18">
    <source>
        <dbReference type="SAM" id="Phobius"/>
    </source>
</evidence>
<keyword evidence="8 17" id="KW-0106">Calcium</keyword>
<evidence type="ECO:0000256" key="2">
    <source>
        <dbReference type="ARBA" id="ARBA00004597"/>
    </source>
</evidence>
<dbReference type="GO" id="GO:0016020">
    <property type="term" value="C:membrane"/>
    <property type="evidence" value="ECO:0007669"/>
    <property type="project" value="InterPro"/>
</dbReference>
<keyword evidence="12 18" id="KW-1133">Transmembrane helix</keyword>
<accession>A0A6B7HQ33</accession>
<keyword evidence="16 17" id="KW-0326">Glycosidase</keyword>
<dbReference type="Gene3D" id="2.120.10.10">
    <property type="match status" value="1"/>
</dbReference>
<keyword evidence="7 17" id="KW-0378">Hydrolase</keyword>
<sequence length="454" mass="50123">MNPNQKIATIGSISLGLVVFNVLLHAVSVILMVLALGKSENNGICKGTVVREYNETVRVEKVTQRYNTSVVEYVPHWNEGAYINNTEPLCDVKGFVPFSKDNGIRIGSRGHIFVIREPFVSCSPVECRTFFLTQGALLNDKHSNGTVKDRSPFRTLMSVEVGQSPNVYQARFEAVAWSATACHDGKKWMTIGVTGPDSKAVAVVHYGGVPTDVVNSWAGDILRTQESSCTCIQGNCYWVMTDGPANRQAQYRIYKANQGKIIDQTDVSFSGGHIEECSCYPNDGKVECVCRDNWTGTNRPVLVISPDLSYRVGYLCAGLPSDTPRGEDAQFVGSCTSPMGNQGYGVKGFGFRQGTDVWVGRTISRTSRSGFEIIRIKNGWTQTSKEQIRRQVVVDNLNWSGYSGSFTLPVELSGRECLVPCFWVEMIRGRPEERTIWTSSSSIVMCGVDHEIAD</sequence>
<organism evidence="19">
    <name type="scientific">Influenza A virus</name>
    <dbReference type="NCBI Taxonomy" id="11320"/>
    <lineage>
        <taxon>Viruses</taxon>
        <taxon>Riboviria</taxon>
        <taxon>Orthornavirae</taxon>
        <taxon>Negarnaviricota</taxon>
        <taxon>Polyploviricotina</taxon>
        <taxon>Insthoviricetes</taxon>
        <taxon>Articulavirales</taxon>
        <taxon>Orthomyxoviridae</taxon>
        <taxon>Alphainfluenzavirus</taxon>
        <taxon>Alphainfluenzavirus influenzae</taxon>
    </lineage>
</organism>
<evidence type="ECO:0000256" key="3">
    <source>
        <dbReference type="ARBA" id="ARBA00011881"/>
    </source>
</evidence>
<comment type="subunit">
    <text evidence="3 17">Homotetramer.</text>
</comment>
<feature type="non-terminal residue" evidence="19">
    <location>
        <position position="454"/>
    </location>
</feature>
<evidence type="ECO:0000256" key="11">
    <source>
        <dbReference type="ARBA" id="ARBA00022968"/>
    </source>
</evidence>
<reference evidence="19" key="1">
    <citation type="submission" date="2019-06" db="EMBL/GenBank/DDBJ databases">
        <title>Full genome sequence of HPAI(H5N8).</title>
        <authorList>
            <person name="Yehia N."/>
            <person name="El-hussieny M."/>
            <person name="Hagag N."/>
            <person name="Arafa Ae."/>
            <person name="Mohamed W."/>
        </authorList>
    </citation>
    <scope>NUCLEOTIDE SEQUENCE</scope>
    <source>
        <strain evidence="19">A/Turkey/Beni Sueif/18296F/2018</strain>
    </source>
</reference>
<keyword evidence="6 17" id="KW-0479">Metal-binding</keyword>
<evidence type="ECO:0000313" key="19">
    <source>
        <dbReference type="EMBL" id="QDC26874.1"/>
    </source>
</evidence>
<dbReference type="SUPFAM" id="SSF50939">
    <property type="entry name" value="Sialidases"/>
    <property type="match status" value="1"/>
</dbReference>
<dbReference type="GO" id="GO:0046872">
    <property type="term" value="F:metal ion binding"/>
    <property type="evidence" value="ECO:0007669"/>
    <property type="project" value="UniProtKB-KW"/>
</dbReference>
<evidence type="ECO:0000256" key="16">
    <source>
        <dbReference type="ARBA" id="ARBA00023295"/>
    </source>
</evidence>
<keyword evidence="5 18" id="KW-0812">Transmembrane</keyword>
<keyword evidence="13 18" id="KW-0472">Membrane</keyword>
<protein>
    <recommendedName>
        <fullName evidence="17">Neuraminidase</fullName>
        <ecNumber evidence="17">3.2.1.18</ecNumber>
    </recommendedName>
</protein>
<proteinExistence type="inferred from homology"/>
<evidence type="ECO:0000256" key="1">
    <source>
        <dbReference type="ARBA" id="ARBA00001913"/>
    </source>
</evidence>
<evidence type="ECO:0000256" key="4">
    <source>
        <dbReference type="ARBA" id="ARBA00022511"/>
    </source>
</evidence>
<evidence type="ECO:0000256" key="14">
    <source>
        <dbReference type="ARBA" id="ARBA00023157"/>
    </source>
</evidence>
<dbReference type="InterPro" id="IPR001860">
    <property type="entry name" value="Glyco_hydro_34"/>
</dbReference>
<evidence type="ECO:0000256" key="15">
    <source>
        <dbReference type="ARBA" id="ARBA00023180"/>
    </source>
</evidence>
<dbReference type="HAMAP" id="MF_04071">
    <property type="entry name" value="INFV_NRAM"/>
    <property type="match status" value="1"/>
</dbReference>
<keyword evidence="11" id="KW-0735">Signal-anchor</keyword>
<feature type="transmembrane region" description="Helical" evidence="18">
    <location>
        <begin position="12"/>
        <end position="36"/>
    </location>
</feature>
<dbReference type="GO" id="GO:0020002">
    <property type="term" value="C:host cell plasma membrane"/>
    <property type="evidence" value="ECO:0007669"/>
    <property type="project" value="UniProtKB-SubCell"/>
</dbReference>
<evidence type="ECO:0000256" key="6">
    <source>
        <dbReference type="ARBA" id="ARBA00022723"/>
    </source>
</evidence>
<gene>
    <name evidence="17 19" type="primary">NA</name>
</gene>
<evidence type="ECO:0000256" key="8">
    <source>
        <dbReference type="ARBA" id="ARBA00022837"/>
    </source>
</evidence>
<dbReference type="EMBL" id="MN077372">
    <property type="protein sequence ID" value="QDC26874.1"/>
    <property type="molecule type" value="Viral_cRNA"/>
</dbReference>
<evidence type="ECO:0000256" key="17">
    <source>
        <dbReference type="RuleBase" id="RU361252"/>
    </source>
</evidence>
<name>A0A6B7HQ33_9INFA</name>
<evidence type="ECO:0000256" key="5">
    <source>
        <dbReference type="ARBA" id="ARBA00022692"/>
    </source>
</evidence>
<evidence type="ECO:0000256" key="7">
    <source>
        <dbReference type="ARBA" id="ARBA00022801"/>
    </source>
</evidence>
<evidence type="ECO:0000256" key="12">
    <source>
        <dbReference type="ARBA" id="ARBA00022989"/>
    </source>
</evidence>
<keyword evidence="9 17" id="KW-0946">Virion</keyword>
<keyword evidence="14" id="KW-1015">Disulfide bond</keyword>
<comment type="PTM">
    <text evidence="17">N-glycosylated.</text>
</comment>
<dbReference type="Proteomes" id="UP001389406">
    <property type="component" value="Genome"/>
</dbReference>
<keyword evidence="4 17" id="KW-1032">Host cell membrane</keyword>
<comment type="catalytic activity">
    <reaction evidence="17">
        <text>Hydrolysis of alpha-(2-&gt;3)-, alpha-(2-&gt;6)-, alpha-(2-&gt;8)- glycosidic linkages of terminal sialic acid residues in oligosaccharides, glycoproteins, glycolipids, colominic acid and synthetic substrates.</text>
        <dbReference type="EC" id="3.2.1.18"/>
    </reaction>
</comment>
<keyword evidence="10 17" id="KW-1043">Host membrane</keyword>
<comment type="function">
    <text evidence="17">Catalyzes the removal of terminal sialic acid residues from viral and cellular glycoconjugates.</text>
</comment>
<dbReference type="GO" id="GO:0005975">
    <property type="term" value="P:carbohydrate metabolic process"/>
    <property type="evidence" value="ECO:0007669"/>
    <property type="project" value="UniProtKB-UniRule"/>
</dbReference>
<dbReference type="InterPro" id="IPR036278">
    <property type="entry name" value="Sialidase_sf"/>
</dbReference>